<dbReference type="Proteomes" id="UP001500711">
    <property type="component" value="Unassembled WGS sequence"/>
</dbReference>
<feature type="region of interest" description="Disordered" evidence="1">
    <location>
        <begin position="19"/>
        <end position="79"/>
    </location>
</feature>
<protein>
    <submittedName>
        <fullName evidence="2">Uncharacterized protein</fullName>
    </submittedName>
</protein>
<gene>
    <name evidence="2" type="ORF">GCM10022267_58490</name>
</gene>
<keyword evidence="3" id="KW-1185">Reference proteome</keyword>
<evidence type="ECO:0000256" key="1">
    <source>
        <dbReference type="SAM" id="MobiDB-lite"/>
    </source>
</evidence>
<evidence type="ECO:0000313" key="3">
    <source>
        <dbReference type="Proteomes" id="UP001500711"/>
    </source>
</evidence>
<organism evidence="2 3">
    <name type="scientific">Lentzea roselyniae</name>
    <dbReference type="NCBI Taxonomy" id="531940"/>
    <lineage>
        <taxon>Bacteria</taxon>
        <taxon>Bacillati</taxon>
        <taxon>Actinomycetota</taxon>
        <taxon>Actinomycetes</taxon>
        <taxon>Pseudonocardiales</taxon>
        <taxon>Pseudonocardiaceae</taxon>
        <taxon>Lentzea</taxon>
    </lineage>
</organism>
<sequence length="171" mass="18555">MPEGVSARRYAVRLLGGRHRGVRLTGRELDLGGHPAPPDPAPPRTRPDQSEQPAGFSEPACPERVGRETEQSVRSGTVRVDTVRIAPTGRPNARESGSIEWASEVMRPELTVVRRARRERKGRDHRVGVVTERIQHGGRRRVVPLATEHHGSEPSNAGVGGREGGPDVAIG</sequence>
<dbReference type="EMBL" id="BAABBE010000018">
    <property type="protein sequence ID" value="GAA3664530.1"/>
    <property type="molecule type" value="Genomic_DNA"/>
</dbReference>
<proteinExistence type="predicted"/>
<feature type="compositionally biased region" description="Pro residues" evidence="1">
    <location>
        <begin position="35"/>
        <end position="44"/>
    </location>
</feature>
<feature type="region of interest" description="Disordered" evidence="1">
    <location>
        <begin position="135"/>
        <end position="171"/>
    </location>
</feature>
<reference evidence="3" key="1">
    <citation type="journal article" date="2019" name="Int. J. Syst. Evol. Microbiol.">
        <title>The Global Catalogue of Microorganisms (GCM) 10K type strain sequencing project: providing services to taxonomists for standard genome sequencing and annotation.</title>
        <authorList>
            <consortium name="The Broad Institute Genomics Platform"/>
            <consortium name="The Broad Institute Genome Sequencing Center for Infectious Disease"/>
            <person name="Wu L."/>
            <person name="Ma J."/>
        </authorList>
    </citation>
    <scope>NUCLEOTIDE SEQUENCE [LARGE SCALE GENOMIC DNA]</scope>
    <source>
        <strain evidence="3">JCM 17494</strain>
    </source>
</reference>
<name>A0ABP7BP44_9PSEU</name>
<comment type="caution">
    <text evidence="2">The sequence shown here is derived from an EMBL/GenBank/DDBJ whole genome shotgun (WGS) entry which is preliminary data.</text>
</comment>
<accession>A0ABP7BP44</accession>
<evidence type="ECO:0000313" key="2">
    <source>
        <dbReference type="EMBL" id="GAA3664530.1"/>
    </source>
</evidence>